<keyword evidence="3" id="KW-1185">Reference proteome</keyword>
<dbReference type="Proteomes" id="UP000053676">
    <property type="component" value="Unassembled WGS sequence"/>
</dbReference>
<name>W2SLU7_NECAM</name>
<evidence type="ECO:0000313" key="3">
    <source>
        <dbReference type="Proteomes" id="UP000053676"/>
    </source>
</evidence>
<dbReference type="KEGG" id="nai:NECAME_14623"/>
<feature type="region of interest" description="Disordered" evidence="1">
    <location>
        <begin position="20"/>
        <end position="68"/>
    </location>
</feature>
<evidence type="ECO:0000313" key="2">
    <source>
        <dbReference type="EMBL" id="ETN70649.1"/>
    </source>
</evidence>
<protein>
    <submittedName>
        <fullName evidence="2">Uncharacterized protein</fullName>
    </submittedName>
</protein>
<dbReference type="AlphaFoldDB" id="W2SLU7"/>
<reference evidence="3" key="1">
    <citation type="journal article" date="2014" name="Nat. Genet.">
        <title>Genome of the human hookworm Necator americanus.</title>
        <authorList>
            <person name="Tang Y.T."/>
            <person name="Gao X."/>
            <person name="Rosa B.A."/>
            <person name="Abubucker S."/>
            <person name="Hallsworth-Pepin K."/>
            <person name="Martin J."/>
            <person name="Tyagi R."/>
            <person name="Heizer E."/>
            <person name="Zhang X."/>
            <person name="Bhonagiri-Palsikar V."/>
            <person name="Minx P."/>
            <person name="Warren W.C."/>
            <person name="Wang Q."/>
            <person name="Zhan B."/>
            <person name="Hotez P.J."/>
            <person name="Sternberg P.W."/>
            <person name="Dougall A."/>
            <person name="Gaze S.T."/>
            <person name="Mulvenna J."/>
            <person name="Sotillo J."/>
            <person name="Ranganathan S."/>
            <person name="Rabelo E.M."/>
            <person name="Wilson R.K."/>
            <person name="Felgner P.L."/>
            <person name="Bethony J."/>
            <person name="Hawdon J.M."/>
            <person name="Gasser R.B."/>
            <person name="Loukas A."/>
            <person name="Mitreva M."/>
        </authorList>
    </citation>
    <scope>NUCLEOTIDE SEQUENCE [LARGE SCALE GENOMIC DNA]</scope>
</reference>
<evidence type="ECO:0000256" key="1">
    <source>
        <dbReference type="SAM" id="MobiDB-lite"/>
    </source>
</evidence>
<proteinExistence type="predicted"/>
<feature type="compositionally biased region" description="Basic residues" evidence="1">
    <location>
        <begin position="54"/>
        <end position="68"/>
    </location>
</feature>
<dbReference type="EMBL" id="KI668916">
    <property type="protein sequence ID" value="ETN70649.1"/>
    <property type="molecule type" value="Genomic_DNA"/>
</dbReference>
<feature type="compositionally biased region" description="Basic and acidic residues" evidence="1">
    <location>
        <begin position="32"/>
        <end position="53"/>
    </location>
</feature>
<accession>W2SLU7</accession>
<organism evidence="2 3">
    <name type="scientific">Necator americanus</name>
    <name type="common">Human hookworm</name>
    <dbReference type="NCBI Taxonomy" id="51031"/>
    <lineage>
        <taxon>Eukaryota</taxon>
        <taxon>Metazoa</taxon>
        <taxon>Ecdysozoa</taxon>
        <taxon>Nematoda</taxon>
        <taxon>Chromadorea</taxon>
        <taxon>Rhabditida</taxon>
        <taxon>Rhabditina</taxon>
        <taxon>Rhabditomorpha</taxon>
        <taxon>Strongyloidea</taxon>
        <taxon>Ancylostomatidae</taxon>
        <taxon>Bunostominae</taxon>
        <taxon>Necator</taxon>
    </lineage>
</organism>
<gene>
    <name evidence="2" type="ORF">NECAME_14623</name>
</gene>
<sequence>MGRWWWWRWSAIGDDCAPRSGLRTKSNAIDVSKTDSATKSEDHKKKEKTEKLLVRQRRGAKRRLKKKLRRLRRQKSYLARHDQEIINKLKAEKKEALKEVKTLQEEKKRDKETSKN</sequence>